<dbReference type="RefSeq" id="WP_122141266.1">
    <property type="nucleotide sequence ID" value="NZ_JADMRE010000015.1"/>
</dbReference>
<gene>
    <name evidence="1" type="ORF">F2Y10_13720</name>
</gene>
<evidence type="ECO:0000313" key="1">
    <source>
        <dbReference type="EMBL" id="KAA2376366.1"/>
    </source>
</evidence>
<sequence length="101" mass="11402">MGVKKPKIITPIEDGVNRRFFQAIEALVSLGRLSALESFCKEAGLSASRYRETRFTYGVTPRPGKVSRYKSIQIEALYYLVAKYSVSSDWLLTGRGNMFSK</sequence>
<dbReference type="EMBL" id="VVXH01000016">
    <property type="protein sequence ID" value="KAA2376366.1"/>
    <property type="molecule type" value="Genomic_DNA"/>
</dbReference>
<dbReference type="AlphaFoldDB" id="A0A5B3IW84"/>
<protein>
    <submittedName>
        <fullName evidence="1">Uncharacterized protein</fullName>
    </submittedName>
</protein>
<dbReference type="GeneID" id="92758206"/>
<dbReference type="Proteomes" id="UP000322940">
    <property type="component" value="Unassembled WGS sequence"/>
</dbReference>
<name>A0A5B3IW84_9BACT</name>
<evidence type="ECO:0000313" key="2">
    <source>
        <dbReference type="Proteomes" id="UP000322940"/>
    </source>
</evidence>
<comment type="caution">
    <text evidence="1">The sequence shown here is derived from an EMBL/GenBank/DDBJ whole genome shotgun (WGS) entry which is preliminary data.</text>
</comment>
<organism evidence="1 2">
    <name type="scientific">Alistipes onderdonkii</name>
    <dbReference type="NCBI Taxonomy" id="328813"/>
    <lineage>
        <taxon>Bacteria</taxon>
        <taxon>Pseudomonadati</taxon>
        <taxon>Bacteroidota</taxon>
        <taxon>Bacteroidia</taxon>
        <taxon>Bacteroidales</taxon>
        <taxon>Rikenellaceae</taxon>
        <taxon>Alistipes</taxon>
    </lineage>
</organism>
<accession>A0A5B3IW84</accession>
<proteinExistence type="predicted"/>
<reference evidence="1 2" key="1">
    <citation type="journal article" date="2019" name="Nat. Med.">
        <title>A library of human gut bacterial isolates paired with longitudinal multiomics data enables mechanistic microbiome research.</title>
        <authorList>
            <person name="Poyet M."/>
            <person name="Groussin M."/>
            <person name="Gibbons S.M."/>
            <person name="Avila-Pacheco J."/>
            <person name="Jiang X."/>
            <person name="Kearney S.M."/>
            <person name="Perrotta A.R."/>
            <person name="Berdy B."/>
            <person name="Zhao S."/>
            <person name="Lieberman T.D."/>
            <person name="Swanson P.K."/>
            <person name="Smith M."/>
            <person name="Roesemann S."/>
            <person name="Alexander J.E."/>
            <person name="Rich S.A."/>
            <person name="Livny J."/>
            <person name="Vlamakis H."/>
            <person name="Clish C."/>
            <person name="Bullock K."/>
            <person name="Deik A."/>
            <person name="Scott J."/>
            <person name="Pierce K.A."/>
            <person name="Xavier R.J."/>
            <person name="Alm E.J."/>
        </authorList>
    </citation>
    <scope>NUCLEOTIDE SEQUENCE [LARGE SCALE GENOMIC DNA]</scope>
    <source>
        <strain evidence="1 2">BIOML-A266</strain>
    </source>
</reference>